<evidence type="ECO:0000313" key="9">
    <source>
        <dbReference type="Proteomes" id="UP000318336"/>
    </source>
</evidence>
<sequence length="177" mass="19430">MIGAGPGEEELRAFVAVVGPRLNALAWSLTGHRQDAEDLVQETLVQVVRKWSRVRSSRHQGAYVSSMMANLFLSGRRRASAREVVSDAVVAARVSPVTALEGTEQEQGLLHRVARLPERQRAVLVLRYLEDFSTEQIAQALSMSPGAVRSTTHRAYETLRGLAEQERSPDDRLAAGG</sequence>
<dbReference type="InterPro" id="IPR013325">
    <property type="entry name" value="RNA_pol_sigma_r2"/>
</dbReference>
<reference evidence="8 9" key="1">
    <citation type="submission" date="2019-06" db="EMBL/GenBank/DDBJ databases">
        <title>Sequencing the genomes of 1000 actinobacteria strains.</title>
        <authorList>
            <person name="Klenk H.-P."/>
        </authorList>
    </citation>
    <scope>NUCLEOTIDE SEQUENCE [LARGE SCALE GENOMIC DNA]</scope>
    <source>
        <strain evidence="8 9">DSM 24617</strain>
    </source>
</reference>
<evidence type="ECO:0000259" key="7">
    <source>
        <dbReference type="Pfam" id="PF08281"/>
    </source>
</evidence>
<dbReference type="Gene3D" id="1.10.1740.10">
    <property type="match status" value="1"/>
</dbReference>
<dbReference type="PANTHER" id="PTHR43133">
    <property type="entry name" value="RNA POLYMERASE ECF-TYPE SIGMA FACTO"/>
    <property type="match status" value="1"/>
</dbReference>
<dbReference type="GO" id="GO:0016987">
    <property type="term" value="F:sigma factor activity"/>
    <property type="evidence" value="ECO:0007669"/>
    <property type="project" value="UniProtKB-KW"/>
</dbReference>
<evidence type="ECO:0000313" key="8">
    <source>
        <dbReference type="EMBL" id="TQL32205.1"/>
    </source>
</evidence>
<dbReference type="SUPFAM" id="SSF88659">
    <property type="entry name" value="Sigma3 and sigma4 domains of RNA polymerase sigma factors"/>
    <property type="match status" value="1"/>
</dbReference>
<dbReference type="Proteomes" id="UP000318336">
    <property type="component" value="Unassembled WGS sequence"/>
</dbReference>
<dbReference type="GO" id="GO:0006352">
    <property type="term" value="P:DNA-templated transcription initiation"/>
    <property type="evidence" value="ECO:0007669"/>
    <property type="project" value="InterPro"/>
</dbReference>
<dbReference type="InterPro" id="IPR036388">
    <property type="entry name" value="WH-like_DNA-bd_sf"/>
</dbReference>
<dbReference type="InterPro" id="IPR039425">
    <property type="entry name" value="RNA_pol_sigma-70-like"/>
</dbReference>
<dbReference type="AlphaFoldDB" id="A0A542X8P7"/>
<dbReference type="RefSeq" id="WP_170206747.1">
    <property type="nucleotide sequence ID" value="NZ_CAJTBP010000001.1"/>
</dbReference>
<evidence type="ECO:0000256" key="2">
    <source>
        <dbReference type="ARBA" id="ARBA00023015"/>
    </source>
</evidence>
<comment type="caution">
    <text evidence="8">The sequence shown here is derived from an EMBL/GenBank/DDBJ whole genome shotgun (WGS) entry which is preliminary data.</text>
</comment>
<dbReference type="GO" id="GO:0003677">
    <property type="term" value="F:DNA binding"/>
    <property type="evidence" value="ECO:0007669"/>
    <property type="project" value="UniProtKB-KW"/>
</dbReference>
<dbReference type="EMBL" id="VFOK01000001">
    <property type="protein sequence ID" value="TQL32205.1"/>
    <property type="molecule type" value="Genomic_DNA"/>
</dbReference>
<keyword evidence="2" id="KW-0805">Transcription regulation</keyword>
<keyword evidence="3" id="KW-0731">Sigma factor</keyword>
<dbReference type="InterPro" id="IPR007627">
    <property type="entry name" value="RNA_pol_sigma70_r2"/>
</dbReference>
<keyword evidence="4" id="KW-0238">DNA-binding</keyword>
<organism evidence="8 9">
    <name type="scientific">Barrientosiimonas humi</name>
    <dbReference type="NCBI Taxonomy" id="999931"/>
    <lineage>
        <taxon>Bacteria</taxon>
        <taxon>Bacillati</taxon>
        <taxon>Actinomycetota</taxon>
        <taxon>Actinomycetes</taxon>
        <taxon>Micrococcales</taxon>
        <taxon>Dermacoccaceae</taxon>
        <taxon>Barrientosiimonas</taxon>
    </lineage>
</organism>
<name>A0A542X8P7_9MICO</name>
<proteinExistence type="inferred from homology"/>
<dbReference type="InterPro" id="IPR013324">
    <property type="entry name" value="RNA_pol_sigma_r3/r4-like"/>
</dbReference>
<accession>A0A542X8P7</accession>
<protein>
    <submittedName>
        <fullName evidence="8">RNA polymerase sigma-70 factor (Sigma-E family)</fullName>
    </submittedName>
</protein>
<comment type="similarity">
    <text evidence="1">Belongs to the sigma-70 factor family. ECF subfamily.</text>
</comment>
<dbReference type="Pfam" id="PF04542">
    <property type="entry name" value="Sigma70_r2"/>
    <property type="match status" value="1"/>
</dbReference>
<feature type="domain" description="RNA polymerase sigma factor 70 region 4 type 2" evidence="7">
    <location>
        <begin position="109"/>
        <end position="159"/>
    </location>
</feature>
<evidence type="ECO:0000256" key="5">
    <source>
        <dbReference type="ARBA" id="ARBA00023163"/>
    </source>
</evidence>
<dbReference type="PANTHER" id="PTHR43133:SF50">
    <property type="entry name" value="ECF RNA POLYMERASE SIGMA FACTOR SIGM"/>
    <property type="match status" value="1"/>
</dbReference>
<evidence type="ECO:0000259" key="6">
    <source>
        <dbReference type="Pfam" id="PF04542"/>
    </source>
</evidence>
<dbReference type="InterPro" id="IPR013249">
    <property type="entry name" value="RNA_pol_sigma70_r4_t2"/>
</dbReference>
<evidence type="ECO:0000256" key="1">
    <source>
        <dbReference type="ARBA" id="ARBA00010641"/>
    </source>
</evidence>
<dbReference type="SUPFAM" id="SSF88946">
    <property type="entry name" value="Sigma2 domain of RNA polymerase sigma factors"/>
    <property type="match status" value="1"/>
</dbReference>
<keyword evidence="9" id="KW-1185">Reference proteome</keyword>
<dbReference type="CDD" id="cd06171">
    <property type="entry name" value="Sigma70_r4"/>
    <property type="match status" value="1"/>
</dbReference>
<dbReference type="Pfam" id="PF08281">
    <property type="entry name" value="Sigma70_r4_2"/>
    <property type="match status" value="1"/>
</dbReference>
<dbReference type="NCBIfam" id="TIGR02937">
    <property type="entry name" value="sigma70-ECF"/>
    <property type="match status" value="1"/>
</dbReference>
<feature type="domain" description="RNA polymerase sigma-70 region 2" evidence="6">
    <location>
        <begin position="18"/>
        <end position="80"/>
    </location>
</feature>
<evidence type="ECO:0000256" key="4">
    <source>
        <dbReference type="ARBA" id="ARBA00023125"/>
    </source>
</evidence>
<dbReference type="InterPro" id="IPR014284">
    <property type="entry name" value="RNA_pol_sigma-70_dom"/>
</dbReference>
<dbReference type="Gene3D" id="1.10.10.10">
    <property type="entry name" value="Winged helix-like DNA-binding domain superfamily/Winged helix DNA-binding domain"/>
    <property type="match status" value="1"/>
</dbReference>
<evidence type="ECO:0000256" key="3">
    <source>
        <dbReference type="ARBA" id="ARBA00023082"/>
    </source>
</evidence>
<gene>
    <name evidence="8" type="ORF">FB554_0325</name>
</gene>
<keyword evidence="5" id="KW-0804">Transcription</keyword>